<evidence type="ECO:0000256" key="1">
    <source>
        <dbReference type="SAM" id="Phobius"/>
    </source>
</evidence>
<keyword evidence="1" id="KW-0472">Membrane</keyword>
<gene>
    <name evidence="2" type="ORF">UFOPK4237_01138</name>
</gene>
<protein>
    <submittedName>
        <fullName evidence="2">Unannotated protein</fullName>
    </submittedName>
</protein>
<organism evidence="2">
    <name type="scientific">freshwater metagenome</name>
    <dbReference type="NCBI Taxonomy" id="449393"/>
    <lineage>
        <taxon>unclassified sequences</taxon>
        <taxon>metagenomes</taxon>
        <taxon>ecological metagenomes</taxon>
    </lineage>
</organism>
<accession>A0A6J7SH55</accession>
<feature type="transmembrane region" description="Helical" evidence="1">
    <location>
        <begin position="227"/>
        <end position="250"/>
    </location>
</feature>
<dbReference type="AlphaFoldDB" id="A0A6J7SH55"/>
<feature type="transmembrane region" description="Helical" evidence="1">
    <location>
        <begin position="186"/>
        <end position="207"/>
    </location>
</feature>
<sequence>MLEWIRDSYPFAVFRRFFELELLDRSFGLAAQAFVALLPLLILIVAVFAGSDGSVIADQLIERFGLEGAAADAVSSLFDSPAPTFVISWTALLITSYSAFSLSRKLSRAYGSIFQIPSLLPHQLWRGLAWVLLQVAMFAISAGLRNLWRDSGFELGLLAGLGIFVFWFLAEYAGIRLLVPSINRQLLLPAAILSSVGHMGMIAWAAIYMPRTLQTQAEQFGPIGVTFSLFTLILVGVVVMLVAPLLVGVYSQRQRAVLANAQGPTQTGE</sequence>
<keyword evidence="1" id="KW-0812">Transmembrane</keyword>
<feature type="transmembrane region" description="Helical" evidence="1">
    <location>
        <begin position="26"/>
        <end position="49"/>
    </location>
</feature>
<proteinExistence type="predicted"/>
<dbReference type="EMBL" id="CAFBPZ010000080">
    <property type="protein sequence ID" value="CAB5040421.1"/>
    <property type="molecule type" value="Genomic_DNA"/>
</dbReference>
<feature type="transmembrane region" description="Helical" evidence="1">
    <location>
        <begin position="124"/>
        <end position="144"/>
    </location>
</feature>
<feature type="transmembrane region" description="Helical" evidence="1">
    <location>
        <begin position="85"/>
        <end position="103"/>
    </location>
</feature>
<reference evidence="2" key="1">
    <citation type="submission" date="2020-05" db="EMBL/GenBank/DDBJ databases">
        <authorList>
            <person name="Chiriac C."/>
            <person name="Salcher M."/>
            <person name="Ghai R."/>
            <person name="Kavagutti S V."/>
        </authorList>
    </citation>
    <scope>NUCLEOTIDE SEQUENCE</scope>
</reference>
<name>A0A6J7SH55_9ZZZZ</name>
<keyword evidence="1" id="KW-1133">Transmembrane helix</keyword>
<evidence type="ECO:0000313" key="2">
    <source>
        <dbReference type="EMBL" id="CAB5040421.1"/>
    </source>
</evidence>
<feature type="transmembrane region" description="Helical" evidence="1">
    <location>
        <begin position="156"/>
        <end position="179"/>
    </location>
</feature>